<dbReference type="PROSITE" id="PS50865">
    <property type="entry name" value="ZF_MYND_2"/>
    <property type="match status" value="1"/>
</dbReference>
<proteinExistence type="predicted"/>
<keyword evidence="3" id="KW-0862">Zinc</keyword>
<organism evidence="6 7">
    <name type="scientific">Mollisia scopiformis</name>
    <name type="common">Conifer needle endophyte fungus</name>
    <name type="synonym">Phialocephala scopiformis</name>
    <dbReference type="NCBI Taxonomy" id="149040"/>
    <lineage>
        <taxon>Eukaryota</taxon>
        <taxon>Fungi</taxon>
        <taxon>Dikarya</taxon>
        <taxon>Ascomycota</taxon>
        <taxon>Pezizomycotina</taxon>
        <taxon>Leotiomycetes</taxon>
        <taxon>Helotiales</taxon>
        <taxon>Mollisiaceae</taxon>
        <taxon>Mollisia</taxon>
    </lineage>
</organism>
<name>A0A194WZQ7_MOLSC</name>
<accession>A0A194WZQ7</accession>
<dbReference type="Pfam" id="PF01753">
    <property type="entry name" value="zf-MYND"/>
    <property type="match status" value="1"/>
</dbReference>
<keyword evidence="1" id="KW-0479">Metal-binding</keyword>
<dbReference type="SUPFAM" id="SSF144232">
    <property type="entry name" value="HIT/MYND zinc finger-like"/>
    <property type="match status" value="1"/>
</dbReference>
<sequence>VDFRNRAIFPGFNDLPDENNVSLNFYASNHEFTYQPRQHLLFLAEIVDFRTLVRLQMDIKDIDGRMIPLFFYTDGRGSELAPAQVWKGYTAAILYAQRHTFMTSERGNPPQTQFMFLTTCPHQIFPLSLNSLLALSGRVQQFSTEMNGTRPCHGCGKRAASLMKCTRCSLFWYCNGACQSAGWSEKCHKADCKLLKDSDLNGLISLKGDNFEGHVGFPLNTARRICHGEAVG</sequence>
<dbReference type="RefSeq" id="XP_018067781.1">
    <property type="nucleotide sequence ID" value="XM_018209668.1"/>
</dbReference>
<evidence type="ECO:0000313" key="7">
    <source>
        <dbReference type="Proteomes" id="UP000070700"/>
    </source>
</evidence>
<evidence type="ECO:0000256" key="1">
    <source>
        <dbReference type="ARBA" id="ARBA00022723"/>
    </source>
</evidence>
<dbReference type="AlphaFoldDB" id="A0A194WZQ7"/>
<gene>
    <name evidence="6" type="ORF">LY89DRAFT_591828</name>
</gene>
<keyword evidence="7" id="KW-1185">Reference proteome</keyword>
<protein>
    <recommendedName>
        <fullName evidence="5">MYND-type domain-containing protein</fullName>
    </recommendedName>
</protein>
<dbReference type="STRING" id="149040.A0A194WZQ7"/>
<evidence type="ECO:0000256" key="3">
    <source>
        <dbReference type="ARBA" id="ARBA00022833"/>
    </source>
</evidence>
<dbReference type="EMBL" id="KQ947422">
    <property type="protein sequence ID" value="KUJ13426.1"/>
    <property type="molecule type" value="Genomic_DNA"/>
</dbReference>
<evidence type="ECO:0000256" key="4">
    <source>
        <dbReference type="PROSITE-ProRule" id="PRU00134"/>
    </source>
</evidence>
<dbReference type="InParanoid" id="A0A194WZQ7"/>
<dbReference type="InterPro" id="IPR002893">
    <property type="entry name" value="Znf_MYND"/>
</dbReference>
<evidence type="ECO:0000313" key="6">
    <source>
        <dbReference type="EMBL" id="KUJ13426.1"/>
    </source>
</evidence>
<reference evidence="6 7" key="1">
    <citation type="submission" date="2015-10" db="EMBL/GenBank/DDBJ databases">
        <title>Full genome of DAOMC 229536 Phialocephala scopiformis, a fungal endophyte of spruce producing the potent anti-insectan compound rugulosin.</title>
        <authorList>
            <consortium name="DOE Joint Genome Institute"/>
            <person name="Walker A.K."/>
            <person name="Frasz S.L."/>
            <person name="Seifert K.A."/>
            <person name="Miller J.D."/>
            <person name="Mondo S.J."/>
            <person name="Labutti K."/>
            <person name="Lipzen A."/>
            <person name="Dockter R."/>
            <person name="Kennedy M."/>
            <person name="Grigoriev I.V."/>
            <person name="Spatafora J.W."/>
        </authorList>
    </citation>
    <scope>NUCLEOTIDE SEQUENCE [LARGE SCALE GENOMIC DNA]</scope>
    <source>
        <strain evidence="6 7">CBS 120377</strain>
    </source>
</reference>
<dbReference type="Proteomes" id="UP000070700">
    <property type="component" value="Unassembled WGS sequence"/>
</dbReference>
<keyword evidence="2 4" id="KW-0863">Zinc-finger</keyword>
<dbReference type="OrthoDB" id="265717at2759"/>
<dbReference type="GeneID" id="28819394"/>
<dbReference type="Gene3D" id="6.10.140.2220">
    <property type="match status" value="1"/>
</dbReference>
<dbReference type="GO" id="GO:0008270">
    <property type="term" value="F:zinc ion binding"/>
    <property type="evidence" value="ECO:0007669"/>
    <property type="project" value="UniProtKB-KW"/>
</dbReference>
<feature type="domain" description="MYND-type" evidence="5">
    <location>
        <begin position="152"/>
        <end position="192"/>
    </location>
</feature>
<feature type="non-terminal residue" evidence="6">
    <location>
        <position position="1"/>
    </location>
</feature>
<evidence type="ECO:0000259" key="5">
    <source>
        <dbReference type="PROSITE" id="PS50865"/>
    </source>
</evidence>
<dbReference type="PROSITE" id="PS01360">
    <property type="entry name" value="ZF_MYND_1"/>
    <property type="match status" value="1"/>
</dbReference>
<dbReference type="KEGG" id="psco:LY89DRAFT_591828"/>
<evidence type="ECO:0000256" key="2">
    <source>
        <dbReference type="ARBA" id="ARBA00022771"/>
    </source>
</evidence>